<dbReference type="PANTHER" id="PTHR19375">
    <property type="entry name" value="HEAT SHOCK PROTEIN 70KDA"/>
    <property type="match status" value="1"/>
</dbReference>
<proteinExistence type="inferred from homology"/>
<comment type="caution">
    <text evidence="4">The sequence shown here is derived from an EMBL/GenBank/DDBJ whole genome shotgun (WGS) entry which is preliminary data.</text>
</comment>
<dbReference type="EMBL" id="BMAW01067047">
    <property type="protein sequence ID" value="GFT57861.1"/>
    <property type="molecule type" value="Genomic_DNA"/>
</dbReference>
<dbReference type="GO" id="GO:0005524">
    <property type="term" value="F:ATP binding"/>
    <property type="evidence" value="ECO:0007669"/>
    <property type="project" value="UniProtKB-KW"/>
</dbReference>
<dbReference type="GO" id="GO:0140662">
    <property type="term" value="F:ATP-dependent protein folding chaperone"/>
    <property type="evidence" value="ECO:0007669"/>
    <property type="project" value="InterPro"/>
</dbReference>
<dbReference type="Pfam" id="PF00012">
    <property type="entry name" value="HSP70"/>
    <property type="match status" value="1"/>
</dbReference>
<dbReference type="InterPro" id="IPR043129">
    <property type="entry name" value="ATPase_NBD"/>
</dbReference>
<dbReference type="SUPFAM" id="SSF53067">
    <property type="entry name" value="Actin-like ATPase domain"/>
    <property type="match status" value="1"/>
</dbReference>
<evidence type="ECO:0000313" key="4">
    <source>
        <dbReference type="EMBL" id="GFT57861.1"/>
    </source>
</evidence>
<dbReference type="InterPro" id="IPR013126">
    <property type="entry name" value="Hsp_70_fam"/>
</dbReference>
<reference evidence="4" key="1">
    <citation type="submission" date="2020-08" db="EMBL/GenBank/DDBJ databases">
        <title>Multicomponent nature underlies the extraordinary mechanical properties of spider dragline silk.</title>
        <authorList>
            <person name="Kono N."/>
            <person name="Nakamura H."/>
            <person name="Mori M."/>
            <person name="Yoshida Y."/>
            <person name="Ohtoshi R."/>
            <person name="Malay A.D."/>
            <person name="Moran D.A.P."/>
            <person name="Tomita M."/>
            <person name="Numata K."/>
            <person name="Arakawa K."/>
        </authorList>
    </citation>
    <scope>NUCLEOTIDE SEQUENCE</scope>
</reference>
<evidence type="ECO:0000256" key="3">
    <source>
        <dbReference type="ARBA" id="ARBA00022840"/>
    </source>
</evidence>
<evidence type="ECO:0000256" key="1">
    <source>
        <dbReference type="ARBA" id="ARBA00007381"/>
    </source>
</evidence>
<protein>
    <submittedName>
        <fullName evidence="4">Heat shock 70 kDa protein cognate 4</fullName>
    </submittedName>
</protein>
<evidence type="ECO:0000256" key="2">
    <source>
        <dbReference type="ARBA" id="ARBA00022741"/>
    </source>
</evidence>
<name>A0A8X6P8X2_NEPPI</name>
<organism evidence="4 5">
    <name type="scientific">Nephila pilipes</name>
    <name type="common">Giant wood spider</name>
    <name type="synonym">Nephila maculata</name>
    <dbReference type="NCBI Taxonomy" id="299642"/>
    <lineage>
        <taxon>Eukaryota</taxon>
        <taxon>Metazoa</taxon>
        <taxon>Ecdysozoa</taxon>
        <taxon>Arthropoda</taxon>
        <taxon>Chelicerata</taxon>
        <taxon>Arachnida</taxon>
        <taxon>Araneae</taxon>
        <taxon>Araneomorphae</taxon>
        <taxon>Entelegynae</taxon>
        <taxon>Araneoidea</taxon>
        <taxon>Nephilidae</taxon>
        <taxon>Nephila</taxon>
    </lineage>
</organism>
<comment type="similarity">
    <text evidence="1">Belongs to the heat shock protein 70 family.</text>
</comment>
<dbReference type="Proteomes" id="UP000887013">
    <property type="component" value="Unassembled WGS sequence"/>
</dbReference>
<sequence length="136" mass="15623">MCPLQLRMELRGEDFDKKMDAHIVEKLKRINFTSNPRALRRLRTACERGTCLLSGNSDASIEIGVLFEGIDFYSKIIRAKYEKNYMDLFRSTLEHIERSLNNAKMNKSSLHDVISVGGSTRIPQIQILRDIINGVH</sequence>
<keyword evidence="5" id="KW-1185">Reference proteome</keyword>
<keyword evidence="4" id="KW-0346">Stress response</keyword>
<accession>A0A8X6P8X2</accession>
<dbReference type="FunFam" id="3.90.640.10:FF:000134">
    <property type="entry name" value="Heat shock cognate 71 kDa protein"/>
    <property type="match status" value="1"/>
</dbReference>
<dbReference type="OrthoDB" id="6436504at2759"/>
<evidence type="ECO:0000313" key="5">
    <source>
        <dbReference type="Proteomes" id="UP000887013"/>
    </source>
</evidence>
<gene>
    <name evidence="4" type="ORF">NPIL_7351</name>
</gene>
<keyword evidence="3" id="KW-0067">ATP-binding</keyword>
<dbReference type="AlphaFoldDB" id="A0A8X6P8X2"/>
<keyword evidence="2" id="KW-0547">Nucleotide-binding</keyword>
<dbReference type="Gene3D" id="3.30.420.40">
    <property type="match status" value="1"/>
</dbReference>
<dbReference type="Gene3D" id="3.90.640.10">
    <property type="entry name" value="Actin, Chain A, domain 4"/>
    <property type="match status" value="1"/>
</dbReference>